<dbReference type="EMBL" id="JAODYH010000008">
    <property type="protein sequence ID" value="MCT9812416.1"/>
    <property type="molecule type" value="Genomic_DNA"/>
</dbReference>
<keyword evidence="1" id="KW-0812">Transmembrane</keyword>
<evidence type="ECO:0000313" key="3">
    <source>
        <dbReference type="Proteomes" id="UP001525968"/>
    </source>
</evidence>
<evidence type="ECO:0000256" key="1">
    <source>
        <dbReference type="SAM" id="Phobius"/>
    </source>
</evidence>
<evidence type="ECO:0008006" key="4">
    <source>
        <dbReference type="Google" id="ProtNLM"/>
    </source>
</evidence>
<name>A0ABT2PRC4_9BURK</name>
<dbReference type="Proteomes" id="UP001525968">
    <property type="component" value="Unassembled WGS sequence"/>
</dbReference>
<sequence>MNDKKVFGSLRVVAGCSLVGAIVFGAFFSWVDVPGDVRSYGALLGAAAGVYAKVAHLL</sequence>
<protein>
    <recommendedName>
        <fullName evidence="4">Lipoprotein</fullName>
    </recommendedName>
</protein>
<keyword evidence="1" id="KW-1133">Transmembrane helix</keyword>
<proteinExistence type="predicted"/>
<gene>
    <name evidence="2" type="ORF">N0K08_17370</name>
</gene>
<feature type="transmembrane region" description="Helical" evidence="1">
    <location>
        <begin position="12"/>
        <end position="31"/>
    </location>
</feature>
<comment type="caution">
    <text evidence="2">The sequence shown here is derived from an EMBL/GenBank/DDBJ whole genome shotgun (WGS) entry which is preliminary data.</text>
</comment>
<dbReference type="RefSeq" id="WP_261501663.1">
    <property type="nucleotide sequence ID" value="NZ_JAODYH010000008.1"/>
</dbReference>
<keyword evidence="1" id="KW-0472">Membrane</keyword>
<accession>A0ABT2PRC4</accession>
<evidence type="ECO:0000313" key="2">
    <source>
        <dbReference type="EMBL" id="MCT9812416.1"/>
    </source>
</evidence>
<keyword evidence="3" id="KW-1185">Reference proteome</keyword>
<reference evidence="2 3" key="1">
    <citation type="submission" date="2022-09" db="EMBL/GenBank/DDBJ databases">
        <title>Draft genome of isolate Be4.</title>
        <authorList>
            <person name="Sanchez-Castro I."/>
            <person name="Martinez-Rodriguez P."/>
            <person name="Descostes M."/>
            <person name="Merroun M."/>
        </authorList>
    </citation>
    <scope>NUCLEOTIDE SEQUENCE [LARGE SCALE GENOMIC DNA]</scope>
    <source>
        <strain evidence="2 3">Be4</strain>
    </source>
</reference>
<organism evidence="2 3">
    <name type="scientific">Acidovorax bellezanensis</name>
    <dbReference type="NCBI Taxonomy" id="2976702"/>
    <lineage>
        <taxon>Bacteria</taxon>
        <taxon>Pseudomonadati</taxon>
        <taxon>Pseudomonadota</taxon>
        <taxon>Betaproteobacteria</taxon>
        <taxon>Burkholderiales</taxon>
        <taxon>Comamonadaceae</taxon>
        <taxon>Acidovorax</taxon>
    </lineage>
</organism>